<dbReference type="Pfam" id="PF14223">
    <property type="entry name" value="Retrotran_gag_2"/>
    <property type="match status" value="1"/>
</dbReference>
<evidence type="ECO:0000313" key="2">
    <source>
        <dbReference type="Proteomes" id="UP000233551"/>
    </source>
</evidence>
<evidence type="ECO:0000313" key="1">
    <source>
        <dbReference type="EMBL" id="PKI33000.1"/>
    </source>
</evidence>
<keyword evidence="2" id="KW-1185">Reference proteome</keyword>
<dbReference type="EMBL" id="PGOL01007124">
    <property type="protein sequence ID" value="PKI33000.1"/>
    <property type="molecule type" value="Genomic_DNA"/>
</dbReference>
<organism evidence="1 2">
    <name type="scientific">Punica granatum</name>
    <name type="common">Pomegranate</name>
    <dbReference type="NCBI Taxonomy" id="22663"/>
    <lineage>
        <taxon>Eukaryota</taxon>
        <taxon>Viridiplantae</taxon>
        <taxon>Streptophyta</taxon>
        <taxon>Embryophyta</taxon>
        <taxon>Tracheophyta</taxon>
        <taxon>Spermatophyta</taxon>
        <taxon>Magnoliopsida</taxon>
        <taxon>eudicotyledons</taxon>
        <taxon>Gunneridae</taxon>
        <taxon>Pentapetalae</taxon>
        <taxon>rosids</taxon>
        <taxon>malvids</taxon>
        <taxon>Myrtales</taxon>
        <taxon>Lythraceae</taxon>
        <taxon>Punica</taxon>
    </lineage>
</organism>
<gene>
    <name evidence="1" type="ORF">CRG98_046615</name>
</gene>
<name>A0A2I0HNG3_PUNGR</name>
<accession>A0A2I0HNG3</accession>
<sequence length="228" mass="25937">MKALLVQHNLKGALEGEHKKSTTLSPDEKIVMDLTNVNIKISNEDQAVLLLSTLSESYERFIVTMLHGSTSITLEDVNAELNLKEIRELFGAYWSIEGGKILMTDVVEAVRVRIEMCDGSESILEEKYLDVLRHGRVNQCKDYIMVAKSSKSFMRRYVVFDKAALTKLCKSVSWVKVEPCSKTTSPKNVEFEDSRTLIPQHVVIEDIQTERSDKRQHSLWSSSGIRDK</sequence>
<reference evidence="1 2" key="1">
    <citation type="submission" date="2017-11" db="EMBL/GenBank/DDBJ databases">
        <title>De-novo sequencing of pomegranate (Punica granatum L.) genome.</title>
        <authorList>
            <person name="Akparov Z."/>
            <person name="Amiraslanov A."/>
            <person name="Hajiyeva S."/>
            <person name="Abbasov M."/>
            <person name="Kaur K."/>
            <person name="Hamwieh A."/>
            <person name="Solovyev V."/>
            <person name="Salamov A."/>
            <person name="Braich B."/>
            <person name="Kosarev P."/>
            <person name="Mahmoud A."/>
            <person name="Hajiyev E."/>
            <person name="Babayeva S."/>
            <person name="Izzatullayeva V."/>
            <person name="Mammadov A."/>
            <person name="Mammadov A."/>
            <person name="Sharifova S."/>
            <person name="Ojaghi J."/>
            <person name="Eynullazada K."/>
            <person name="Bayramov B."/>
            <person name="Abdulazimova A."/>
            <person name="Shahmuradov I."/>
        </authorList>
    </citation>
    <scope>NUCLEOTIDE SEQUENCE [LARGE SCALE GENOMIC DNA]</scope>
    <source>
        <strain evidence="2">cv. AG2017</strain>
        <tissue evidence="1">Leaf</tissue>
    </source>
</reference>
<comment type="caution">
    <text evidence="1">The sequence shown here is derived from an EMBL/GenBank/DDBJ whole genome shotgun (WGS) entry which is preliminary data.</text>
</comment>
<protein>
    <submittedName>
        <fullName evidence="1">Uncharacterized protein</fullName>
    </submittedName>
</protein>
<dbReference type="Proteomes" id="UP000233551">
    <property type="component" value="Unassembled WGS sequence"/>
</dbReference>
<proteinExistence type="predicted"/>
<dbReference type="AlphaFoldDB" id="A0A2I0HNG3"/>